<evidence type="ECO:0000313" key="2">
    <source>
        <dbReference type="EMBL" id="KAL0194336.1"/>
    </source>
</evidence>
<feature type="compositionally biased region" description="Basic and acidic residues" evidence="1">
    <location>
        <begin position="54"/>
        <end position="69"/>
    </location>
</feature>
<feature type="compositionally biased region" description="Basic and acidic residues" evidence="1">
    <location>
        <begin position="11"/>
        <end position="20"/>
    </location>
</feature>
<dbReference type="AlphaFoldDB" id="A0ABD0R755"/>
<keyword evidence="3" id="KW-1185">Reference proteome</keyword>
<gene>
    <name evidence="2" type="ORF">M9458_012632</name>
</gene>
<proteinExistence type="predicted"/>
<feature type="non-terminal residue" evidence="2">
    <location>
        <position position="1"/>
    </location>
</feature>
<evidence type="ECO:0000313" key="3">
    <source>
        <dbReference type="Proteomes" id="UP001529510"/>
    </source>
</evidence>
<comment type="caution">
    <text evidence="2">The sequence shown here is derived from an EMBL/GenBank/DDBJ whole genome shotgun (WGS) entry which is preliminary data.</text>
</comment>
<sequence length="69" mass="7999">PSSSLSAPVSRLDRPRARDRPKPRRRPRPKEPEEPRSVPSTPQPPTHTVNHEGFLYRKHEEEGKERSPN</sequence>
<evidence type="ECO:0000256" key="1">
    <source>
        <dbReference type="SAM" id="MobiDB-lite"/>
    </source>
</evidence>
<accession>A0ABD0R755</accession>
<organism evidence="2 3">
    <name type="scientific">Cirrhinus mrigala</name>
    <name type="common">Mrigala</name>
    <dbReference type="NCBI Taxonomy" id="683832"/>
    <lineage>
        <taxon>Eukaryota</taxon>
        <taxon>Metazoa</taxon>
        <taxon>Chordata</taxon>
        <taxon>Craniata</taxon>
        <taxon>Vertebrata</taxon>
        <taxon>Euteleostomi</taxon>
        <taxon>Actinopterygii</taxon>
        <taxon>Neopterygii</taxon>
        <taxon>Teleostei</taxon>
        <taxon>Ostariophysi</taxon>
        <taxon>Cypriniformes</taxon>
        <taxon>Cyprinidae</taxon>
        <taxon>Labeoninae</taxon>
        <taxon>Labeonini</taxon>
        <taxon>Cirrhinus</taxon>
    </lineage>
</organism>
<name>A0ABD0R755_CIRMR</name>
<reference evidence="2 3" key="1">
    <citation type="submission" date="2024-05" db="EMBL/GenBank/DDBJ databases">
        <title>Genome sequencing and assembly of Indian major carp, Cirrhinus mrigala (Hamilton, 1822).</title>
        <authorList>
            <person name="Mohindra V."/>
            <person name="Chowdhury L.M."/>
            <person name="Lal K."/>
            <person name="Jena J.K."/>
        </authorList>
    </citation>
    <scope>NUCLEOTIDE SEQUENCE [LARGE SCALE GENOMIC DNA]</scope>
    <source>
        <strain evidence="2">CM1030</strain>
        <tissue evidence="2">Blood</tissue>
    </source>
</reference>
<feature type="non-terminal residue" evidence="2">
    <location>
        <position position="69"/>
    </location>
</feature>
<dbReference type="EMBL" id="JAMKFB020000005">
    <property type="protein sequence ID" value="KAL0194336.1"/>
    <property type="molecule type" value="Genomic_DNA"/>
</dbReference>
<dbReference type="Proteomes" id="UP001529510">
    <property type="component" value="Unassembled WGS sequence"/>
</dbReference>
<feature type="region of interest" description="Disordered" evidence="1">
    <location>
        <begin position="1"/>
        <end position="69"/>
    </location>
</feature>
<protein>
    <submittedName>
        <fullName evidence="2">Uncharacterized protein</fullName>
    </submittedName>
</protein>